<evidence type="ECO:0000313" key="2">
    <source>
        <dbReference type="EMBL" id="MBU8546558.1"/>
    </source>
</evidence>
<sequence>MKRLLAALALLVLVVIGGLWFGPRFVDWEPWRARLAELASDQLGRPVTLEGPVELALLPQPVVRAGGVAVGEAGEEYSFTARLLRVRLDLPALLRGTLSPREIALVGAELTLPWPPGPMLALRPPAWITQLDANLEDGLVRVGDAVLEGVTARLTSGGAAQTLEMAGAFTWNGRATRFTASLGRPGWDGVSTFEVALVLPEILGNARGVLIPGTGFEGTVEASGPDLSALLPSPAGAFRAAGRLSASAELIAADELAIEIAGNPARGAIALRLAPAPRLDIALVAGRLDLDGWVGALRGAGTRPWPISIDLSAEAGMFRGITLRRLRGAAFLEEGRLTLSDISLLLPGETQLDLAGATAGQRLELSARFAGPDIRTSLAALGLPVEELDPTLLRRGEGRMRLVLEEAQAAMPELVASFGDIQISGAGVLRHGPRPALGLGLSIDTLDLARWLPQGFDPTRAGRALGTVDLNLRLAAERVVLRDAVMQRAALDAALEGGRLTLRRLSGRLAEVDLTASGVLALAPQLRLQDLNIEATGPNARGLAALLPGGWPAGAALVDLPLALRLSGGGAMEALALRGNLDLGELRLEANGTLNAPQRSGNLVLTLRHPGAPRLLSEAFGLSVGEWMGEGSFSLIANLAAGPREIRAESFELVAAALRARGAVALAAGARPRLTGRITAETLPLPFPGWRATSPLGLPALAALDAELAVEAGRLMIGAAVAEAAAATLFLGEGQLRLEGLRARLAGGQVEATLTAETEPGLPPRMALRGRLADVTLGAPLFGVPVDLTAARGNLGFDLTAGGHSPAALLASLSGRLEVDLRDGVLTGFDLAAAAAASAASDALAAEAVIREALLAGATAFDQLQGTATLAAGRLRLEAVRLAAEGAASATLEGGIDLPRATLDLRVLARPAMPDAPDLGLRLNGPVEEPRRLPETSAWARWRAERG</sequence>
<organism evidence="2 3">
    <name type="scientific">Falsiroseomonas oleicola</name>
    <dbReference type="NCBI Taxonomy" id="2801474"/>
    <lineage>
        <taxon>Bacteria</taxon>
        <taxon>Pseudomonadati</taxon>
        <taxon>Pseudomonadota</taxon>
        <taxon>Alphaproteobacteria</taxon>
        <taxon>Acetobacterales</taxon>
        <taxon>Roseomonadaceae</taxon>
        <taxon>Falsiroseomonas</taxon>
    </lineage>
</organism>
<dbReference type="InterPro" id="IPR052894">
    <property type="entry name" value="AsmA-related"/>
</dbReference>
<dbReference type="PANTHER" id="PTHR30441:SF4">
    <property type="entry name" value="PROTEIN ASMA"/>
    <property type="match status" value="1"/>
</dbReference>
<feature type="domain" description="AsmA" evidence="1">
    <location>
        <begin position="703"/>
        <end position="877"/>
    </location>
</feature>
<dbReference type="InterPro" id="IPR007844">
    <property type="entry name" value="AsmA"/>
</dbReference>
<dbReference type="Proteomes" id="UP000689967">
    <property type="component" value="Unassembled WGS sequence"/>
</dbReference>
<protein>
    <submittedName>
        <fullName evidence="2">AsmA family protein</fullName>
    </submittedName>
</protein>
<dbReference type="EMBL" id="JAERQM010000008">
    <property type="protein sequence ID" value="MBU8546558.1"/>
    <property type="molecule type" value="Genomic_DNA"/>
</dbReference>
<reference evidence="2 3" key="1">
    <citation type="submission" date="2021-01" db="EMBL/GenBank/DDBJ databases">
        <title>Roseomonas sp. nov, a bacterium isolated from an oil production mixture in Yumen Oilfield.</title>
        <authorList>
            <person name="Wu D."/>
        </authorList>
    </citation>
    <scope>NUCLEOTIDE SEQUENCE [LARGE SCALE GENOMIC DNA]</scope>
    <source>
        <strain evidence="2 3">ROY-5-3</strain>
    </source>
</reference>
<comment type="caution">
    <text evidence="2">The sequence shown here is derived from an EMBL/GenBank/DDBJ whole genome shotgun (WGS) entry which is preliminary data.</text>
</comment>
<evidence type="ECO:0000313" key="3">
    <source>
        <dbReference type="Proteomes" id="UP000689967"/>
    </source>
</evidence>
<dbReference type="Pfam" id="PF05170">
    <property type="entry name" value="AsmA"/>
    <property type="match status" value="2"/>
</dbReference>
<dbReference type="RefSeq" id="WP_216878578.1">
    <property type="nucleotide sequence ID" value="NZ_JAERQM010000008.1"/>
</dbReference>
<dbReference type="PANTHER" id="PTHR30441">
    <property type="entry name" value="DUF748 DOMAIN-CONTAINING PROTEIN"/>
    <property type="match status" value="1"/>
</dbReference>
<name>A0ABS6HD18_9PROT</name>
<proteinExistence type="predicted"/>
<accession>A0ABS6HD18</accession>
<evidence type="ECO:0000259" key="1">
    <source>
        <dbReference type="Pfam" id="PF05170"/>
    </source>
</evidence>
<gene>
    <name evidence="2" type="ORF">JJQ90_22750</name>
</gene>
<keyword evidence="3" id="KW-1185">Reference proteome</keyword>
<feature type="domain" description="AsmA" evidence="1">
    <location>
        <begin position="3"/>
        <end position="112"/>
    </location>
</feature>